<dbReference type="AlphaFoldDB" id="R3TP87"/>
<evidence type="ECO:0000313" key="2">
    <source>
        <dbReference type="EMBL" id="EOL43344.1"/>
    </source>
</evidence>
<sequence>MNDHDTIWGYNGRQGITIYRYAGGNNSSAVKLNPQPAKRRYGHRVDGS</sequence>
<evidence type="ECO:0000313" key="3">
    <source>
        <dbReference type="Proteomes" id="UP000013840"/>
    </source>
</evidence>
<evidence type="ECO:0000256" key="1">
    <source>
        <dbReference type="SAM" id="MobiDB-lite"/>
    </source>
</evidence>
<gene>
    <name evidence="2" type="ORF">UC7_02673</name>
</gene>
<proteinExistence type="predicted"/>
<name>R3TP87_9ENTE</name>
<feature type="region of interest" description="Disordered" evidence="1">
    <location>
        <begin position="25"/>
        <end position="48"/>
    </location>
</feature>
<keyword evidence="3" id="KW-1185">Reference proteome</keyword>
<reference evidence="2 3" key="1">
    <citation type="submission" date="2013-02" db="EMBL/GenBank/DDBJ databases">
        <title>The Genome Sequence of Enterococcus caccae BAA-1240.</title>
        <authorList>
            <consortium name="The Broad Institute Genome Sequencing Platform"/>
            <consortium name="The Broad Institute Genome Sequencing Center for Infectious Disease"/>
            <person name="Earl A.M."/>
            <person name="Gilmore M.S."/>
            <person name="Lebreton F."/>
            <person name="Walker B."/>
            <person name="Young S.K."/>
            <person name="Zeng Q."/>
            <person name="Gargeya S."/>
            <person name="Fitzgerald M."/>
            <person name="Haas B."/>
            <person name="Abouelleil A."/>
            <person name="Alvarado L."/>
            <person name="Arachchi H.M."/>
            <person name="Berlin A.M."/>
            <person name="Chapman S.B."/>
            <person name="Dewar J."/>
            <person name="Goldberg J."/>
            <person name="Griggs A."/>
            <person name="Gujja S."/>
            <person name="Hansen M."/>
            <person name="Howarth C."/>
            <person name="Imamovic A."/>
            <person name="Larimer J."/>
            <person name="McCowan C."/>
            <person name="Murphy C."/>
            <person name="Neiman D."/>
            <person name="Pearson M."/>
            <person name="Priest M."/>
            <person name="Roberts A."/>
            <person name="Saif S."/>
            <person name="Shea T."/>
            <person name="Sisk P."/>
            <person name="Sykes S."/>
            <person name="Wortman J."/>
            <person name="Nusbaum C."/>
            <person name="Birren B."/>
        </authorList>
    </citation>
    <scope>NUCLEOTIDE SEQUENCE [LARGE SCALE GENOMIC DNA]</scope>
    <source>
        <strain evidence="2 3">ATCC BAA-1240</strain>
    </source>
</reference>
<organism evidence="2 3">
    <name type="scientific">Enterococcus caccae ATCC BAA-1240</name>
    <dbReference type="NCBI Taxonomy" id="1158612"/>
    <lineage>
        <taxon>Bacteria</taxon>
        <taxon>Bacillati</taxon>
        <taxon>Bacillota</taxon>
        <taxon>Bacilli</taxon>
        <taxon>Lactobacillales</taxon>
        <taxon>Enterococcaceae</taxon>
        <taxon>Enterococcus</taxon>
    </lineage>
</organism>
<accession>R3TP87</accession>
<comment type="caution">
    <text evidence="2">The sequence shown here is derived from an EMBL/GenBank/DDBJ whole genome shotgun (WGS) entry which is preliminary data.</text>
</comment>
<dbReference type="Proteomes" id="UP000013840">
    <property type="component" value="Unassembled WGS sequence"/>
</dbReference>
<dbReference type="RefSeq" id="WP_010772759.1">
    <property type="nucleotide sequence ID" value="NZ_KB946335.1"/>
</dbReference>
<protein>
    <submittedName>
        <fullName evidence="2">Uncharacterized protein</fullName>
    </submittedName>
</protein>
<dbReference type="PATRIC" id="fig|1158612.3.peg.2637"/>
<dbReference type="EMBL" id="AJAU01000022">
    <property type="protein sequence ID" value="EOL43344.1"/>
    <property type="molecule type" value="Genomic_DNA"/>
</dbReference>